<organism evidence="1 2">
    <name type="scientific">Cricetulus griseus</name>
    <name type="common">Chinese hamster</name>
    <name type="synonym">Cricetulus barabensis griseus</name>
    <dbReference type="NCBI Taxonomy" id="10029"/>
    <lineage>
        <taxon>Eukaryota</taxon>
        <taxon>Metazoa</taxon>
        <taxon>Chordata</taxon>
        <taxon>Craniata</taxon>
        <taxon>Vertebrata</taxon>
        <taxon>Euteleostomi</taxon>
        <taxon>Mammalia</taxon>
        <taxon>Eutheria</taxon>
        <taxon>Euarchontoglires</taxon>
        <taxon>Glires</taxon>
        <taxon>Rodentia</taxon>
        <taxon>Myomorpha</taxon>
        <taxon>Muroidea</taxon>
        <taxon>Cricetidae</taxon>
        <taxon>Cricetinae</taxon>
        <taxon>Cricetulus</taxon>
    </lineage>
</organism>
<evidence type="ECO:0000313" key="2">
    <source>
        <dbReference type="Proteomes" id="UP000001075"/>
    </source>
</evidence>
<dbReference type="AlphaFoldDB" id="G3I269"/>
<proteinExistence type="predicted"/>
<gene>
    <name evidence="1" type="ORF">I79_017495</name>
</gene>
<dbReference type="Proteomes" id="UP000001075">
    <property type="component" value="Unassembled WGS sequence"/>
</dbReference>
<reference evidence="2" key="1">
    <citation type="journal article" date="2011" name="Nat. Biotechnol.">
        <title>The genomic sequence of the Chinese hamster ovary (CHO)-K1 cell line.</title>
        <authorList>
            <person name="Xu X."/>
            <person name="Nagarajan H."/>
            <person name="Lewis N.E."/>
            <person name="Pan S."/>
            <person name="Cai Z."/>
            <person name="Liu X."/>
            <person name="Chen W."/>
            <person name="Xie M."/>
            <person name="Wang W."/>
            <person name="Hammond S."/>
            <person name="Andersen M.R."/>
            <person name="Neff N."/>
            <person name="Passarelli B."/>
            <person name="Koh W."/>
            <person name="Fan H.C."/>
            <person name="Wang J."/>
            <person name="Gui Y."/>
            <person name="Lee K.H."/>
            <person name="Betenbaugh M.J."/>
            <person name="Quake S.R."/>
            <person name="Famili I."/>
            <person name="Palsson B.O."/>
            <person name="Wang J."/>
        </authorList>
    </citation>
    <scope>NUCLEOTIDE SEQUENCE [LARGE SCALE GENOMIC DNA]</scope>
    <source>
        <strain evidence="2">CHO K1 cell line</strain>
    </source>
</reference>
<sequence length="90" mass="10160">MWISVGHIHKKDLRLLKLDQQTTAVQLMPITSSVEAAQVDEPFVRLYRTAEHCVESPADDSLCVFVLIQLRSAVSFLILQPLTNSSFPHK</sequence>
<dbReference type="EMBL" id="JH001115">
    <property type="protein sequence ID" value="EGV99982.1"/>
    <property type="molecule type" value="Genomic_DNA"/>
</dbReference>
<evidence type="ECO:0000313" key="1">
    <source>
        <dbReference type="EMBL" id="EGV99982.1"/>
    </source>
</evidence>
<dbReference type="InParanoid" id="G3I269"/>
<name>G3I269_CRIGR</name>
<accession>G3I269</accession>
<protein>
    <submittedName>
        <fullName evidence="1">Uncharacterized protein</fullName>
    </submittedName>
</protein>